<dbReference type="PANTHER" id="PTHR13674:SF5">
    <property type="entry name" value="UPF0389 PROTEIN CG9231"/>
    <property type="match status" value="1"/>
</dbReference>
<accession>A0A310SFA1</accession>
<comment type="subcellular location">
    <subcellularLocation>
        <location evidence="1">Membrane</location>
        <topology evidence="1">Single-pass membrane protein</topology>
    </subcellularLocation>
</comment>
<evidence type="ECO:0000256" key="3">
    <source>
        <dbReference type="ARBA" id="ARBA00022692"/>
    </source>
</evidence>
<keyword evidence="4 7" id="KW-1133">Transmembrane helix</keyword>
<evidence type="ECO:0000256" key="7">
    <source>
        <dbReference type="SAM" id="Phobius"/>
    </source>
</evidence>
<comment type="similarity">
    <text evidence="2">Belongs to the UPF0389 family.</text>
</comment>
<evidence type="ECO:0000256" key="4">
    <source>
        <dbReference type="ARBA" id="ARBA00022989"/>
    </source>
</evidence>
<dbReference type="EMBL" id="KQ760538">
    <property type="protein sequence ID" value="OAD59998.1"/>
    <property type="molecule type" value="Genomic_DNA"/>
</dbReference>
<protein>
    <submittedName>
        <fullName evidence="8">Uncharacterized protein</fullName>
    </submittedName>
</protein>
<organism evidence="8 9">
    <name type="scientific">Eufriesea mexicana</name>
    <dbReference type="NCBI Taxonomy" id="516756"/>
    <lineage>
        <taxon>Eukaryota</taxon>
        <taxon>Metazoa</taxon>
        <taxon>Ecdysozoa</taxon>
        <taxon>Arthropoda</taxon>
        <taxon>Hexapoda</taxon>
        <taxon>Insecta</taxon>
        <taxon>Pterygota</taxon>
        <taxon>Neoptera</taxon>
        <taxon>Endopterygota</taxon>
        <taxon>Hymenoptera</taxon>
        <taxon>Apocrita</taxon>
        <taxon>Aculeata</taxon>
        <taxon>Apoidea</taxon>
        <taxon>Anthophila</taxon>
        <taxon>Apidae</taxon>
        <taxon>Eufriesea</taxon>
    </lineage>
</organism>
<feature type="region of interest" description="Disordered" evidence="6">
    <location>
        <begin position="23"/>
        <end position="45"/>
    </location>
</feature>
<dbReference type="GO" id="GO:0016020">
    <property type="term" value="C:membrane"/>
    <property type="evidence" value="ECO:0007669"/>
    <property type="project" value="UniProtKB-SubCell"/>
</dbReference>
<dbReference type="PANTHER" id="PTHR13674">
    <property type="entry name" value="GROWTH AND TRANSFORMATION-DEPENDENT PROTEIN"/>
    <property type="match status" value="1"/>
</dbReference>
<keyword evidence="3 7" id="KW-0812">Transmembrane</keyword>
<evidence type="ECO:0000313" key="9">
    <source>
        <dbReference type="Proteomes" id="UP000250275"/>
    </source>
</evidence>
<evidence type="ECO:0000256" key="2">
    <source>
        <dbReference type="ARBA" id="ARBA00007363"/>
    </source>
</evidence>
<evidence type="ECO:0000256" key="5">
    <source>
        <dbReference type="ARBA" id="ARBA00023136"/>
    </source>
</evidence>
<keyword evidence="9" id="KW-1185">Reference proteome</keyword>
<dbReference type="AlphaFoldDB" id="A0A310SFA1"/>
<dbReference type="Pfam" id="PF06388">
    <property type="entry name" value="DUF1075"/>
    <property type="match status" value="1"/>
</dbReference>
<evidence type="ECO:0000313" key="8">
    <source>
        <dbReference type="EMBL" id="OAD59998.1"/>
    </source>
</evidence>
<evidence type="ECO:0000256" key="6">
    <source>
        <dbReference type="SAM" id="MobiDB-lite"/>
    </source>
</evidence>
<reference evidence="8 9" key="1">
    <citation type="submission" date="2015-07" db="EMBL/GenBank/DDBJ databases">
        <title>The genome of Eufriesea mexicana.</title>
        <authorList>
            <person name="Pan H."/>
            <person name="Kapheim K."/>
        </authorList>
    </citation>
    <scope>NUCLEOTIDE SEQUENCE [LARGE SCALE GENOMIC DNA]</scope>
    <source>
        <strain evidence="8">0111107269</strain>
        <tissue evidence="8">Whole body</tissue>
    </source>
</reference>
<evidence type="ECO:0000256" key="1">
    <source>
        <dbReference type="ARBA" id="ARBA00004167"/>
    </source>
</evidence>
<dbReference type="OrthoDB" id="8193498at2759"/>
<name>A0A310SFA1_9HYME</name>
<proteinExistence type="inferred from homology"/>
<keyword evidence="5 7" id="KW-0472">Membrane</keyword>
<sequence length="162" mass="18301">MFCARLIRQFKFRGRQLHSTLVKNESKPVSETTKSAETSKASESKSSDQKLNEFAIGSPMYALSNFDKRILVWVKRFPSLDQVPDQVSIRTIQLAHTKARIIVCGYMMVFAIIGCIIAVSIGKRDTAAGENIATVRMRWYKEVAEKGRKEAEARRANEANTE</sequence>
<gene>
    <name evidence="8" type="ORF">WN48_06748</name>
</gene>
<dbReference type="Proteomes" id="UP000250275">
    <property type="component" value="Unassembled WGS sequence"/>
</dbReference>
<feature type="transmembrane region" description="Helical" evidence="7">
    <location>
        <begin position="99"/>
        <end position="121"/>
    </location>
</feature>
<dbReference type="InterPro" id="IPR009432">
    <property type="entry name" value="DUF1075"/>
</dbReference>
<feature type="compositionally biased region" description="Low complexity" evidence="6">
    <location>
        <begin position="30"/>
        <end position="39"/>
    </location>
</feature>